<dbReference type="PANTHER" id="PTHR43792:SF16">
    <property type="entry name" value="N-ACETYLTRANSFERASE DOMAIN-CONTAINING PROTEIN"/>
    <property type="match status" value="1"/>
</dbReference>
<protein>
    <submittedName>
        <fullName evidence="3">GNAT family N-acetyltransferase</fullName>
    </submittedName>
</protein>
<dbReference type="InterPro" id="IPR016181">
    <property type="entry name" value="Acyl_CoA_acyltransferase"/>
</dbReference>
<dbReference type="PANTHER" id="PTHR43792">
    <property type="entry name" value="GNAT FAMILY, PUTATIVE (AFU_ORTHOLOGUE AFUA_3G00765)-RELATED-RELATED"/>
    <property type="match status" value="1"/>
</dbReference>
<feature type="compositionally biased region" description="Basic residues" evidence="1">
    <location>
        <begin position="1"/>
        <end position="10"/>
    </location>
</feature>
<evidence type="ECO:0000313" key="3">
    <source>
        <dbReference type="EMBL" id="TQF04851.1"/>
    </source>
</evidence>
<dbReference type="SUPFAM" id="SSF55729">
    <property type="entry name" value="Acyl-CoA N-acyltransferases (Nat)"/>
    <property type="match status" value="1"/>
</dbReference>
<dbReference type="Gene3D" id="3.40.630.30">
    <property type="match status" value="1"/>
</dbReference>
<name>A0A540W751_9ACTN</name>
<dbReference type="OrthoDB" id="3533156at2"/>
<feature type="domain" description="N-acetyltransferase" evidence="2">
    <location>
        <begin position="33"/>
        <end position="185"/>
    </location>
</feature>
<dbReference type="AlphaFoldDB" id="A0A540W751"/>
<sequence length="192" mass="21047">MVRSRLRAPRRVAGQSCRPAHGHRAGRHPGGVVILRELSPHDAEDVRQIYHGESVRYLGRDEMSATEATEYIARCIAWRQQDPRVQHILGVEVASNLVGVIKLRADATTGRLSYIIRHDCWGRGYATAAVRELLTLAFNPLALTAVSAKHLPENAASGRVLLKAGFALIGEADGFAHYRISLAEEPVNTAGR</sequence>
<dbReference type="GO" id="GO:0016747">
    <property type="term" value="F:acyltransferase activity, transferring groups other than amino-acyl groups"/>
    <property type="evidence" value="ECO:0007669"/>
    <property type="project" value="InterPro"/>
</dbReference>
<dbReference type="InterPro" id="IPR000182">
    <property type="entry name" value="GNAT_dom"/>
</dbReference>
<comment type="caution">
    <text evidence="3">The sequence shown here is derived from an EMBL/GenBank/DDBJ whole genome shotgun (WGS) entry which is preliminary data.</text>
</comment>
<dbReference type="Proteomes" id="UP000319103">
    <property type="component" value="Unassembled WGS sequence"/>
</dbReference>
<dbReference type="InterPro" id="IPR051531">
    <property type="entry name" value="N-acetyltransferase"/>
</dbReference>
<keyword evidence="4" id="KW-1185">Reference proteome</keyword>
<keyword evidence="3" id="KW-0808">Transferase</keyword>
<proteinExistence type="predicted"/>
<organism evidence="3 4">
    <name type="scientific">Kitasatospora acidiphila</name>
    <dbReference type="NCBI Taxonomy" id="2567942"/>
    <lineage>
        <taxon>Bacteria</taxon>
        <taxon>Bacillati</taxon>
        <taxon>Actinomycetota</taxon>
        <taxon>Actinomycetes</taxon>
        <taxon>Kitasatosporales</taxon>
        <taxon>Streptomycetaceae</taxon>
        <taxon>Kitasatospora</taxon>
    </lineage>
</organism>
<dbReference type="PROSITE" id="PS51186">
    <property type="entry name" value="GNAT"/>
    <property type="match status" value="1"/>
</dbReference>
<dbReference type="EMBL" id="VIGB01000003">
    <property type="protein sequence ID" value="TQF04851.1"/>
    <property type="molecule type" value="Genomic_DNA"/>
</dbReference>
<feature type="region of interest" description="Disordered" evidence="1">
    <location>
        <begin position="1"/>
        <end position="28"/>
    </location>
</feature>
<evidence type="ECO:0000259" key="2">
    <source>
        <dbReference type="PROSITE" id="PS51186"/>
    </source>
</evidence>
<evidence type="ECO:0000313" key="4">
    <source>
        <dbReference type="Proteomes" id="UP000319103"/>
    </source>
</evidence>
<gene>
    <name evidence="3" type="ORF">E6W39_24755</name>
</gene>
<evidence type="ECO:0000256" key="1">
    <source>
        <dbReference type="SAM" id="MobiDB-lite"/>
    </source>
</evidence>
<reference evidence="3 4" key="1">
    <citation type="submission" date="2019-06" db="EMBL/GenBank/DDBJ databases">
        <title>Description of Kitasatospora acidophila sp. nov. isolated from pine grove soil, and reclassification of Streptomyces novaecaesareae to Kitasatospora novaeceasareae comb. nov.</title>
        <authorList>
            <person name="Kim M.J."/>
        </authorList>
    </citation>
    <scope>NUCLEOTIDE SEQUENCE [LARGE SCALE GENOMIC DNA]</scope>
    <source>
        <strain evidence="3 4">MMS16-CNU292</strain>
    </source>
</reference>
<accession>A0A540W751</accession>
<dbReference type="Pfam" id="PF13302">
    <property type="entry name" value="Acetyltransf_3"/>
    <property type="match status" value="1"/>
</dbReference>